<dbReference type="PROSITE" id="PS00356">
    <property type="entry name" value="HTH_LACI_1"/>
    <property type="match status" value="1"/>
</dbReference>
<comment type="caution">
    <text evidence="6">The sequence shown here is derived from an EMBL/GenBank/DDBJ whole genome shotgun (WGS) entry which is preliminary data.</text>
</comment>
<dbReference type="PROSITE" id="PS50932">
    <property type="entry name" value="HTH_LACI_2"/>
    <property type="match status" value="1"/>
</dbReference>
<dbReference type="PANTHER" id="PTHR30146:SF148">
    <property type="entry name" value="HTH-TYPE TRANSCRIPTIONAL REPRESSOR PURR-RELATED"/>
    <property type="match status" value="1"/>
</dbReference>
<keyword evidence="1" id="KW-0678">Repressor</keyword>
<dbReference type="SMART" id="SM00354">
    <property type="entry name" value="HTH_LACI"/>
    <property type="match status" value="1"/>
</dbReference>
<dbReference type="Proteomes" id="UP000298460">
    <property type="component" value="Unassembled WGS sequence"/>
</dbReference>
<dbReference type="PANTHER" id="PTHR30146">
    <property type="entry name" value="LACI-RELATED TRANSCRIPTIONAL REPRESSOR"/>
    <property type="match status" value="1"/>
</dbReference>
<dbReference type="GO" id="GO:0003700">
    <property type="term" value="F:DNA-binding transcription factor activity"/>
    <property type="evidence" value="ECO:0007669"/>
    <property type="project" value="TreeGrafter"/>
</dbReference>
<evidence type="ECO:0000259" key="5">
    <source>
        <dbReference type="PROSITE" id="PS50932"/>
    </source>
</evidence>
<dbReference type="EMBL" id="SPQQ01000002">
    <property type="protein sequence ID" value="TGE39242.1"/>
    <property type="molecule type" value="Genomic_DNA"/>
</dbReference>
<keyword evidence="3" id="KW-0238">DNA-binding</keyword>
<evidence type="ECO:0000256" key="4">
    <source>
        <dbReference type="ARBA" id="ARBA00023163"/>
    </source>
</evidence>
<dbReference type="InterPro" id="IPR010982">
    <property type="entry name" value="Lambda_DNA-bd_dom_sf"/>
</dbReference>
<dbReference type="SUPFAM" id="SSF53822">
    <property type="entry name" value="Periplasmic binding protein-like I"/>
    <property type="match status" value="1"/>
</dbReference>
<evidence type="ECO:0000313" key="6">
    <source>
        <dbReference type="EMBL" id="TGE39242.1"/>
    </source>
</evidence>
<dbReference type="InterPro" id="IPR028082">
    <property type="entry name" value="Peripla_BP_I"/>
</dbReference>
<dbReference type="GO" id="GO:0000976">
    <property type="term" value="F:transcription cis-regulatory region binding"/>
    <property type="evidence" value="ECO:0007669"/>
    <property type="project" value="TreeGrafter"/>
</dbReference>
<keyword evidence="2" id="KW-0805">Transcription regulation</keyword>
<dbReference type="Pfam" id="PF00356">
    <property type="entry name" value="LacI"/>
    <property type="match status" value="1"/>
</dbReference>
<dbReference type="Gene3D" id="1.10.260.40">
    <property type="entry name" value="lambda repressor-like DNA-binding domains"/>
    <property type="match status" value="1"/>
</dbReference>
<dbReference type="Pfam" id="PF00532">
    <property type="entry name" value="Peripla_BP_1"/>
    <property type="match status" value="1"/>
</dbReference>
<dbReference type="SUPFAM" id="SSF47413">
    <property type="entry name" value="lambda repressor-like DNA-binding domains"/>
    <property type="match status" value="1"/>
</dbReference>
<feature type="domain" description="HTH lacI-type" evidence="5">
    <location>
        <begin position="4"/>
        <end position="58"/>
    </location>
</feature>
<dbReference type="RefSeq" id="WP_135545737.1">
    <property type="nucleotide sequence ID" value="NZ_SPQQ01000002.1"/>
</dbReference>
<dbReference type="InterPro" id="IPR001761">
    <property type="entry name" value="Peripla_BP/Lac1_sug-bd_dom"/>
</dbReference>
<evidence type="ECO:0000256" key="1">
    <source>
        <dbReference type="ARBA" id="ARBA00022491"/>
    </source>
</evidence>
<reference evidence="6 7" key="1">
    <citation type="submission" date="2019-03" db="EMBL/GenBank/DDBJ databases">
        <title>Draft Genome Sequence of Desulfosporosinus fructosivorans Strain 63.6F, Isolated from Marine Sediment in the Baltic Sea.</title>
        <authorList>
            <person name="Hausmann B."/>
            <person name="Vandieken V."/>
            <person name="Pjevac P."/>
            <person name="Schreck K."/>
            <person name="Herbold C.W."/>
            <person name="Loy A."/>
        </authorList>
    </citation>
    <scope>NUCLEOTIDE SEQUENCE [LARGE SCALE GENOMIC DNA]</scope>
    <source>
        <strain evidence="6 7">63.6F</strain>
    </source>
</reference>
<dbReference type="AlphaFoldDB" id="A0A4Z0R7Y6"/>
<protein>
    <submittedName>
        <fullName evidence="6">LacI family transcriptional regulator</fullName>
    </submittedName>
</protein>
<gene>
    <name evidence="6" type="ORF">E4K67_07265</name>
</gene>
<dbReference type="PRINTS" id="PR00036">
    <property type="entry name" value="HTHLACI"/>
</dbReference>
<dbReference type="Gene3D" id="3.40.50.2300">
    <property type="match status" value="2"/>
</dbReference>
<evidence type="ECO:0000313" key="7">
    <source>
        <dbReference type="Proteomes" id="UP000298460"/>
    </source>
</evidence>
<keyword evidence="7" id="KW-1185">Reference proteome</keyword>
<evidence type="ECO:0000256" key="3">
    <source>
        <dbReference type="ARBA" id="ARBA00023125"/>
    </source>
</evidence>
<dbReference type="CDD" id="cd06267">
    <property type="entry name" value="PBP1_LacI_sugar_binding-like"/>
    <property type="match status" value="1"/>
</dbReference>
<keyword evidence="4" id="KW-0804">Transcription</keyword>
<name>A0A4Z0R7Y6_9FIRM</name>
<dbReference type="CDD" id="cd01392">
    <property type="entry name" value="HTH_LacI"/>
    <property type="match status" value="1"/>
</dbReference>
<proteinExistence type="predicted"/>
<evidence type="ECO:0000256" key="2">
    <source>
        <dbReference type="ARBA" id="ARBA00023015"/>
    </source>
</evidence>
<accession>A0A4Z0R7Y6</accession>
<dbReference type="InterPro" id="IPR000843">
    <property type="entry name" value="HTH_LacI"/>
</dbReference>
<sequence>MRKPTIKDVAILANVSTATVSRVVNRQGGIKSKTEERVQKAIEQLSYIPNALARSMVRKQTNTIGVIIPDINNPFFPLLVSGIEQQARKKGYFTILCNSNESPEIESELIQVLLERSVDGLIITTADEGGYQLQPVIERMIPVVAVDRQIKNFEVDTVLVGNVDGAYQATRHLILQGHTKIAIIRGPQKTTPGYERFVGFQRALAEYNLELDERYVMEGDFREQSGYECTKKLFKLNEPPTAIFTSNNLMTLGCLKALTEIGWILGEQVGLIGFDDLDFAEFVNPPLTVVSRPMRQLGEAAFDLLYAQMTSQEDRPKRHYVLSPEIKIRQSCSLKSPKQ</sequence>
<organism evidence="6 7">
    <name type="scientific">Desulfosporosinus fructosivorans</name>
    <dbReference type="NCBI Taxonomy" id="2018669"/>
    <lineage>
        <taxon>Bacteria</taxon>
        <taxon>Bacillati</taxon>
        <taxon>Bacillota</taxon>
        <taxon>Clostridia</taxon>
        <taxon>Eubacteriales</taxon>
        <taxon>Desulfitobacteriaceae</taxon>
        <taxon>Desulfosporosinus</taxon>
    </lineage>
</organism>
<dbReference type="OrthoDB" id="9784962at2"/>